<comment type="caution">
    <text evidence="1">The sequence shown here is derived from an EMBL/GenBank/DDBJ whole genome shotgun (WGS) entry which is preliminary data.</text>
</comment>
<reference evidence="1" key="1">
    <citation type="submission" date="2018-04" db="EMBL/GenBank/DDBJ databases">
        <title>Whole genome sequencing of Hypsizygus marmoreus.</title>
        <authorList>
            <person name="Choi I.-G."/>
            <person name="Min B."/>
            <person name="Kim J.-G."/>
            <person name="Kim S."/>
            <person name="Oh Y.-L."/>
            <person name="Kong W.-S."/>
            <person name="Park H."/>
            <person name="Jeong J."/>
            <person name="Song E.-S."/>
        </authorList>
    </citation>
    <scope>NUCLEOTIDE SEQUENCE [LARGE SCALE GENOMIC DNA]</scope>
    <source>
        <strain evidence="1">51987-8</strain>
    </source>
</reference>
<proteinExistence type="predicted"/>
<dbReference type="Proteomes" id="UP000076154">
    <property type="component" value="Unassembled WGS sequence"/>
</dbReference>
<evidence type="ECO:0000313" key="2">
    <source>
        <dbReference type="Proteomes" id="UP000076154"/>
    </source>
</evidence>
<gene>
    <name evidence="1" type="ORF">Hypma_005548</name>
</gene>
<dbReference type="OrthoDB" id="2948138at2759"/>
<evidence type="ECO:0000313" key="1">
    <source>
        <dbReference type="EMBL" id="RDB26619.1"/>
    </source>
</evidence>
<sequence length="92" mass="10794">MDDPSHASHITTFNWHRYFIPDIIRLICEQAYDGYDGLDTLVPLIKYLPSDIWEESDGILNLPRVIFHGRFVRQLEMRFLTNPGISANKFIE</sequence>
<protein>
    <submittedName>
        <fullName evidence="1">Uncharacterized protein</fullName>
    </submittedName>
</protein>
<accession>A0A369JWA1</accession>
<dbReference type="EMBL" id="LUEZ02000025">
    <property type="protein sequence ID" value="RDB26619.1"/>
    <property type="molecule type" value="Genomic_DNA"/>
</dbReference>
<organism evidence="1 2">
    <name type="scientific">Hypsizygus marmoreus</name>
    <name type="common">White beech mushroom</name>
    <name type="synonym">Agaricus marmoreus</name>
    <dbReference type="NCBI Taxonomy" id="39966"/>
    <lineage>
        <taxon>Eukaryota</taxon>
        <taxon>Fungi</taxon>
        <taxon>Dikarya</taxon>
        <taxon>Basidiomycota</taxon>
        <taxon>Agaricomycotina</taxon>
        <taxon>Agaricomycetes</taxon>
        <taxon>Agaricomycetidae</taxon>
        <taxon>Agaricales</taxon>
        <taxon>Tricholomatineae</taxon>
        <taxon>Lyophyllaceae</taxon>
        <taxon>Hypsizygus</taxon>
    </lineage>
</organism>
<dbReference type="AlphaFoldDB" id="A0A369JWA1"/>
<name>A0A369JWA1_HYPMA</name>
<keyword evidence="2" id="KW-1185">Reference proteome</keyword>
<dbReference type="InParanoid" id="A0A369JWA1"/>